<sequence>MVCTQFQRSHTQLNSISKLTSDR</sequence>
<name>A0A0E9XCF8_ANGAN</name>
<protein>
    <submittedName>
        <fullName evidence="1">Uncharacterized protein</fullName>
    </submittedName>
</protein>
<reference evidence="1" key="2">
    <citation type="journal article" date="2015" name="Fish Shellfish Immunol.">
        <title>Early steps in the European eel (Anguilla anguilla)-Vibrio vulnificus interaction in the gills: Role of the RtxA13 toxin.</title>
        <authorList>
            <person name="Callol A."/>
            <person name="Pajuelo D."/>
            <person name="Ebbesson L."/>
            <person name="Teles M."/>
            <person name="MacKenzie S."/>
            <person name="Amaro C."/>
        </authorList>
    </citation>
    <scope>NUCLEOTIDE SEQUENCE</scope>
</reference>
<dbReference type="AlphaFoldDB" id="A0A0E9XCF8"/>
<accession>A0A0E9XCF8</accession>
<proteinExistence type="predicted"/>
<reference evidence="1" key="1">
    <citation type="submission" date="2014-11" db="EMBL/GenBank/DDBJ databases">
        <authorList>
            <person name="Amaro Gonzalez C."/>
        </authorList>
    </citation>
    <scope>NUCLEOTIDE SEQUENCE</scope>
</reference>
<dbReference type="EMBL" id="GBXM01008436">
    <property type="protein sequence ID" value="JAI00142.1"/>
    <property type="molecule type" value="Transcribed_RNA"/>
</dbReference>
<organism evidence="1">
    <name type="scientific">Anguilla anguilla</name>
    <name type="common">European freshwater eel</name>
    <name type="synonym">Muraena anguilla</name>
    <dbReference type="NCBI Taxonomy" id="7936"/>
    <lineage>
        <taxon>Eukaryota</taxon>
        <taxon>Metazoa</taxon>
        <taxon>Chordata</taxon>
        <taxon>Craniata</taxon>
        <taxon>Vertebrata</taxon>
        <taxon>Euteleostomi</taxon>
        <taxon>Actinopterygii</taxon>
        <taxon>Neopterygii</taxon>
        <taxon>Teleostei</taxon>
        <taxon>Anguilliformes</taxon>
        <taxon>Anguillidae</taxon>
        <taxon>Anguilla</taxon>
    </lineage>
</organism>
<evidence type="ECO:0000313" key="1">
    <source>
        <dbReference type="EMBL" id="JAI00142.1"/>
    </source>
</evidence>